<keyword evidence="2 4" id="KW-0474">Menaquinone biosynthesis</keyword>
<proteinExistence type="inferred from homology"/>
<dbReference type="SUPFAM" id="SSF53850">
    <property type="entry name" value="Periplasmic binding protein-like II"/>
    <property type="match status" value="1"/>
</dbReference>
<dbReference type="InterPro" id="IPR003773">
    <property type="entry name" value="Menaquinone_biosynth"/>
</dbReference>
<dbReference type="PANTHER" id="PTHR37690:SF1">
    <property type="entry name" value="CHORISMATE DEHYDRATASE"/>
    <property type="match status" value="1"/>
</dbReference>
<name>A0AB39BUN9_9BACI</name>
<dbReference type="PANTHER" id="PTHR37690">
    <property type="entry name" value="CHORISMATE DEHYDRATASE"/>
    <property type="match status" value="1"/>
</dbReference>
<gene>
    <name evidence="4" type="primary">mqnA</name>
    <name evidence="5" type="ORF">AB3N04_02125</name>
</gene>
<dbReference type="Gene3D" id="3.40.190.10">
    <property type="entry name" value="Periplasmic binding protein-like II"/>
    <property type="match status" value="2"/>
</dbReference>
<sequence length="281" mass="32089">MSLIIGEISYTNILPLYYHLDRESLREQGCSIIPQVPSQLNKAMSDGLVDVGGISSFAYAENTNQFTLLPDLSVSAYEKVGSIFLFSKVPIEELSGKSIALTSSSATSIHLLKVILERFYEHTVSYEMMKPHLEKMLMDHDACLLIGDDAIMATWRKAETLYQYDLASLWDKHTGMPMTFAVVAVRNDAIERDSHLVGQLYRSFIHSKSLSKEKNYQPMIQDILKTYGGEKVFWDDYFQGLCYDFSKREQRGLELYYQLAYELGYLKKPVESIHLWGAVES</sequence>
<dbReference type="GO" id="GO:0009234">
    <property type="term" value="P:menaquinone biosynthetic process"/>
    <property type="evidence" value="ECO:0007669"/>
    <property type="project" value="UniProtKB-UniRule"/>
</dbReference>
<dbReference type="RefSeq" id="WP_368504508.1">
    <property type="nucleotide sequence ID" value="NZ_CP162551.1"/>
</dbReference>
<comment type="similarity">
    <text evidence="4">Belongs to the MqnA/MqnD family. MqnA subfamily.</text>
</comment>
<evidence type="ECO:0000313" key="5">
    <source>
        <dbReference type="EMBL" id="XDI37134.1"/>
    </source>
</evidence>
<dbReference type="HAMAP" id="MF_00995">
    <property type="entry name" value="MqnA"/>
    <property type="match status" value="1"/>
</dbReference>
<accession>A0AB39BUN9</accession>
<evidence type="ECO:0000256" key="1">
    <source>
        <dbReference type="ARBA" id="ARBA00004863"/>
    </source>
</evidence>
<evidence type="ECO:0000256" key="2">
    <source>
        <dbReference type="ARBA" id="ARBA00022428"/>
    </source>
</evidence>
<dbReference type="Pfam" id="PF02621">
    <property type="entry name" value="VitK2_biosynth"/>
    <property type="match status" value="1"/>
</dbReference>
<comment type="function">
    <text evidence="4">Catalyzes the dehydration of chorismate into 3-[(1-carboxyvinyl)oxy]benzoate, a step in the biosynthesis of menaquinone (MK, vitamin K2).</text>
</comment>
<evidence type="ECO:0000256" key="4">
    <source>
        <dbReference type="HAMAP-Rule" id="MF_00995"/>
    </source>
</evidence>
<comment type="pathway">
    <text evidence="1 4">Quinol/quinone metabolism; menaquinone biosynthesis.</text>
</comment>
<keyword evidence="3 4" id="KW-0456">Lyase</keyword>
<dbReference type="EC" id="4.2.1.151" evidence="4"/>
<protein>
    <recommendedName>
        <fullName evidence="4">Chorismate dehydratase</fullName>
        <ecNumber evidence="4">4.2.1.151</ecNumber>
    </recommendedName>
    <alternativeName>
        <fullName evidence="4">Menaquinone biosynthetic enzyme MqnA</fullName>
    </alternativeName>
</protein>
<evidence type="ECO:0000256" key="3">
    <source>
        <dbReference type="ARBA" id="ARBA00023239"/>
    </source>
</evidence>
<dbReference type="EMBL" id="CP162551">
    <property type="protein sequence ID" value="XDI37134.1"/>
    <property type="molecule type" value="Genomic_DNA"/>
</dbReference>
<dbReference type="GO" id="GO:0016836">
    <property type="term" value="F:hydro-lyase activity"/>
    <property type="evidence" value="ECO:0007669"/>
    <property type="project" value="UniProtKB-UniRule"/>
</dbReference>
<reference evidence="5" key="1">
    <citation type="submission" date="2024-07" db="EMBL/GenBank/DDBJ databases">
        <title>Identification and characteristics of an arsenic-resistant bacterial isolate, which belongs to a novel species.</title>
        <authorList>
            <person name="Juszczyk A."/>
            <person name="Kowalczyk A."/>
            <person name="Was K."/>
            <person name="Kosowicz W."/>
            <person name="Budzyn A."/>
            <person name="Latowski D."/>
        </authorList>
    </citation>
    <scope>NUCLEOTIDE SEQUENCE</scope>
    <source>
        <strain evidence="5">As8PL</strain>
    </source>
</reference>
<comment type="catalytic activity">
    <reaction evidence="4">
        <text>chorismate = 3-[(1-carboxyvinyl)-oxy]benzoate + H2O</text>
        <dbReference type="Rhea" id="RHEA:40051"/>
        <dbReference type="ChEBI" id="CHEBI:15377"/>
        <dbReference type="ChEBI" id="CHEBI:29748"/>
        <dbReference type="ChEBI" id="CHEBI:76981"/>
        <dbReference type="EC" id="4.2.1.151"/>
    </reaction>
</comment>
<dbReference type="AlphaFoldDB" id="A0AB39BUN9"/>
<organism evidence="5">
    <name type="scientific">Alkalihalophilus sp. As8PL</name>
    <dbReference type="NCBI Taxonomy" id="3237103"/>
    <lineage>
        <taxon>Bacteria</taxon>
        <taxon>Bacillati</taxon>
        <taxon>Bacillota</taxon>
        <taxon>Bacilli</taxon>
        <taxon>Bacillales</taxon>
        <taxon>Bacillaceae</taxon>
        <taxon>Alkalihalophilus</taxon>
    </lineage>
</organism>
<dbReference type="CDD" id="cd13634">
    <property type="entry name" value="PBP2_Sco4506"/>
    <property type="match status" value="1"/>
</dbReference>
<dbReference type="InterPro" id="IPR030868">
    <property type="entry name" value="MqnA"/>
</dbReference>